<keyword evidence="2" id="KW-1185">Reference proteome</keyword>
<dbReference type="Proteomes" id="UP001597342">
    <property type="component" value="Unassembled WGS sequence"/>
</dbReference>
<dbReference type="EMBL" id="JBHUHU010000005">
    <property type="protein sequence ID" value="MFD2101056.1"/>
    <property type="molecule type" value="Genomic_DNA"/>
</dbReference>
<name>A0ABW4XZW3_9FLAO</name>
<gene>
    <name evidence="1" type="ORF">ACFSJE_14805</name>
</gene>
<protein>
    <submittedName>
        <fullName evidence="1">DUF6503 family protein</fullName>
    </submittedName>
</protein>
<dbReference type="RefSeq" id="WP_379831640.1">
    <property type="nucleotide sequence ID" value="NZ_JBHUHU010000005.1"/>
</dbReference>
<dbReference type="Pfam" id="PF20113">
    <property type="entry name" value="DUF6503"/>
    <property type="match status" value="1"/>
</dbReference>
<dbReference type="InterPro" id="IPR045444">
    <property type="entry name" value="DUF6503"/>
</dbReference>
<organism evidence="1 2">
    <name type="scientific">Flagellimonas iocasae</name>
    <dbReference type="NCBI Taxonomy" id="2055905"/>
    <lineage>
        <taxon>Bacteria</taxon>
        <taxon>Pseudomonadati</taxon>
        <taxon>Bacteroidota</taxon>
        <taxon>Flavobacteriia</taxon>
        <taxon>Flavobacteriales</taxon>
        <taxon>Flavobacteriaceae</taxon>
        <taxon>Flagellimonas</taxon>
    </lineage>
</organism>
<sequence length="267" mass="30687">MTRITIILLTLAISACKPNAKKEETKEAEPPKMVETSSRYPETLSKVFDAHGGLKKWKQQRTLSFVLPNPENPETHTVDLWSRKDRIDAEKFTMGFDGNDIWLLDPDQNYKGDPVFYHNLMSYFYAMPFLLGDNGIVYDKTDDLVFEGKSYPGVHISYDPGVGISSKDEYFLHFDPDTHQMAWLGYTVTYRTGEKSDNVKWIRYDDWQNLNGVVLPKSITWYNYEGRDILDARNTVSFEEAAVSTTPKPDDFYAKPEVAIVVEPKVN</sequence>
<comment type="caution">
    <text evidence="1">The sequence shown here is derived from an EMBL/GenBank/DDBJ whole genome shotgun (WGS) entry which is preliminary data.</text>
</comment>
<accession>A0ABW4XZW3</accession>
<reference evidence="2" key="1">
    <citation type="journal article" date="2019" name="Int. J. Syst. Evol. Microbiol.">
        <title>The Global Catalogue of Microorganisms (GCM) 10K type strain sequencing project: providing services to taxonomists for standard genome sequencing and annotation.</title>
        <authorList>
            <consortium name="The Broad Institute Genomics Platform"/>
            <consortium name="The Broad Institute Genome Sequencing Center for Infectious Disease"/>
            <person name="Wu L."/>
            <person name="Ma J."/>
        </authorList>
    </citation>
    <scope>NUCLEOTIDE SEQUENCE [LARGE SCALE GENOMIC DNA]</scope>
    <source>
        <strain evidence="2">JCM 3389</strain>
    </source>
</reference>
<proteinExistence type="predicted"/>
<evidence type="ECO:0000313" key="1">
    <source>
        <dbReference type="EMBL" id="MFD2101056.1"/>
    </source>
</evidence>
<dbReference type="PROSITE" id="PS51257">
    <property type="entry name" value="PROKAR_LIPOPROTEIN"/>
    <property type="match status" value="1"/>
</dbReference>
<evidence type="ECO:0000313" key="2">
    <source>
        <dbReference type="Proteomes" id="UP001597342"/>
    </source>
</evidence>